<dbReference type="Pfam" id="PF03184">
    <property type="entry name" value="DDE_1"/>
    <property type="match status" value="1"/>
</dbReference>
<evidence type="ECO:0000313" key="3">
    <source>
        <dbReference type="Proteomes" id="UP001470230"/>
    </source>
</evidence>
<protein>
    <recommendedName>
        <fullName evidence="1">DDE-1 domain-containing protein</fullName>
    </recommendedName>
</protein>
<accession>A0ABR2KTA4</accession>
<organism evidence="2 3">
    <name type="scientific">Tritrichomonas musculus</name>
    <dbReference type="NCBI Taxonomy" id="1915356"/>
    <lineage>
        <taxon>Eukaryota</taxon>
        <taxon>Metamonada</taxon>
        <taxon>Parabasalia</taxon>
        <taxon>Tritrichomonadida</taxon>
        <taxon>Tritrichomonadidae</taxon>
        <taxon>Tritrichomonas</taxon>
    </lineage>
</organism>
<dbReference type="Proteomes" id="UP001470230">
    <property type="component" value="Unassembled WGS sequence"/>
</dbReference>
<proteinExistence type="predicted"/>
<evidence type="ECO:0000259" key="1">
    <source>
        <dbReference type="Pfam" id="PF03184"/>
    </source>
</evidence>
<dbReference type="InterPro" id="IPR004875">
    <property type="entry name" value="DDE_SF_endonuclease_dom"/>
</dbReference>
<keyword evidence="3" id="KW-1185">Reference proteome</keyword>
<comment type="caution">
    <text evidence="2">The sequence shown here is derived from an EMBL/GenBank/DDBJ whole genome shotgun (WGS) entry which is preliminary data.</text>
</comment>
<reference evidence="2 3" key="1">
    <citation type="submission" date="2024-04" db="EMBL/GenBank/DDBJ databases">
        <title>Tritrichomonas musculus Genome.</title>
        <authorList>
            <person name="Alves-Ferreira E."/>
            <person name="Grigg M."/>
            <person name="Lorenzi H."/>
            <person name="Galac M."/>
        </authorList>
    </citation>
    <scope>NUCLEOTIDE SEQUENCE [LARGE SCALE GENOMIC DNA]</scope>
    <source>
        <strain evidence="2 3">EAF2021</strain>
    </source>
</reference>
<sequence>MDLIPYDDFPKDQQKIIKIKTDKPDITYVEWIQKAEEDYEVTFTPVTLSRFMLKTALGHHWHEFSLGGRNPYLNPTDKHQLSQEIMEECNLATKIPLEDDIEPSRQWFLDTAKEFGFSFELPTNISEERFNAASLNLLHAFYEEHEEVIKECPSSLLIGADETMMSSLIKEKVITMAGVSCLCKNIDIPHITCMCAHTASCTALPLFIILPNSIQSLPVELNEFNDNGQAWFASSKSVWVIHVIHWFSLYIKKLDKSLRNKKALMVMDGHRSRECPLALYLLKCNSINDLILPAHTTHITQMFDVCLAHSLKRLAAKIMKKLIKENIANKDMTRISIIRKSAIMAVILVWASICNPESCLKAARVTGFSPYNKNQIDNSKFVILRSKEEDDEYIKKRKERSRLDINGTIINTSSFIDKIIDRLVVHPKFNHLCYLPTRGITWTSIISKY</sequence>
<feature type="domain" description="DDE-1" evidence="1">
    <location>
        <begin position="193"/>
        <end position="331"/>
    </location>
</feature>
<gene>
    <name evidence="2" type="ORF">M9Y10_022099</name>
</gene>
<name>A0ABR2KTA4_9EUKA</name>
<dbReference type="EMBL" id="JAPFFF010000003">
    <property type="protein sequence ID" value="KAK8893672.1"/>
    <property type="molecule type" value="Genomic_DNA"/>
</dbReference>
<evidence type="ECO:0000313" key="2">
    <source>
        <dbReference type="EMBL" id="KAK8893672.1"/>
    </source>
</evidence>